<accession>D8LLW2</accession>
<keyword evidence="1" id="KW-0732">Signal</keyword>
<feature type="chain" id="PRO_5003117324" evidence="1">
    <location>
        <begin position="18"/>
        <end position="446"/>
    </location>
</feature>
<dbReference type="Proteomes" id="UP000002630">
    <property type="component" value="Linkage Group LG17"/>
</dbReference>
<organism evidence="2 3">
    <name type="scientific">Ectocarpus siliculosus</name>
    <name type="common">Brown alga</name>
    <name type="synonym">Conferva siliculosa</name>
    <dbReference type="NCBI Taxonomy" id="2880"/>
    <lineage>
        <taxon>Eukaryota</taxon>
        <taxon>Sar</taxon>
        <taxon>Stramenopiles</taxon>
        <taxon>Ochrophyta</taxon>
        <taxon>PX clade</taxon>
        <taxon>Phaeophyceae</taxon>
        <taxon>Ectocarpales</taxon>
        <taxon>Ectocarpaceae</taxon>
        <taxon>Ectocarpus</taxon>
    </lineage>
</organism>
<dbReference type="EMBL" id="FN648575">
    <property type="protein sequence ID" value="CBN77176.1"/>
    <property type="molecule type" value="Genomic_DNA"/>
</dbReference>
<gene>
    <name evidence="2" type="ORF">Esi_0038_0032</name>
</gene>
<protein>
    <submittedName>
        <fullName evidence="2">Uncharacterized protein</fullName>
    </submittedName>
</protein>
<dbReference type="EMBL" id="FN649742">
    <property type="protein sequence ID" value="CBN77176.1"/>
    <property type="molecule type" value="Genomic_DNA"/>
</dbReference>
<feature type="signal peptide" evidence="1">
    <location>
        <begin position="1"/>
        <end position="17"/>
    </location>
</feature>
<evidence type="ECO:0000256" key="1">
    <source>
        <dbReference type="SAM" id="SignalP"/>
    </source>
</evidence>
<reference evidence="2 3" key="1">
    <citation type="journal article" date="2010" name="Nature">
        <title>The Ectocarpus genome and the independent evolution of multicellularity in brown algae.</title>
        <authorList>
            <person name="Cock J.M."/>
            <person name="Sterck L."/>
            <person name="Rouze P."/>
            <person name="Scornet D."/>
            <person name="Allen A.E."/>
            <person name="Amoutzias G."/>
            <person name="Anthouard V."/>
            <person name="Artiguenave F."/>
            <person name="Aury J.M."/>
            <person name="Badger J.H."/>
            <person name="Beszteri B."/>
            <person name="Billiau K."/>
            <person name="Bonnet E."/>
            <person name="Bothwell J.H."/>
            <person name="Bowler C."/>
            <person name="Boyen C."/>
            <person name="Brownlee C."/>
            <person name="Carrano C.J."/>
            <person name="Charrier B."/>
            <person name="Cho G.Y."/>
            <person name="Coelho S.M."/>
            <person name="Collen J."/>
            <person name="Corre E."/>
            <person name="Da Silva C."/>
            <person name="Delage L."/>
            <person name="Delaroque N."/>
            <person name="Dittami S.M."/>
            <person name="Doulbeau S."/>
            <person name="Elias M."/>
            <person name="Farnham G."/>
            <person name="Gachon C.M."/>
            <person name="Gschloessl B."/>
            <person name="Heesch S."/>
            <person name="Jabbari K."/>
            <person name="Jubin C."/>
            <person name="Kawai H."/>
            <person name="Kimura K."/>
            <person name="Kloareg B."/>
            <person name="Kupper F.C."/>
            <person name="Lang D."/>
            <person name="Le Bail A."/>
            <person name="Leblanc C."/>
            <person name="Lerouge P."/>
            <person name="Lohr M."/>
            <person name="Lopez P.J."/>
            <person name="Martens C."/>
            <person name="Maumus F."/>
            <person name="Michel G."/>
            <person name="Miranda-Saavedra D."/>
            <person name="Morales J."/>
            <person name="Moreau H."/>
            <person name="Motomura T."/>
            <person name="Nagasato C."/>
            <person name="Napoli C.A."/>
            <person name="Nelson D.R."/>
            <person name="Nyvall-Collen P."/>
            <person name="Peters A.F."/>
            <person name="Pommier C."/>
            <person name="Potin P."/>
            <person name="Poulain J."/>
            <person name="Quesneville H."/>
            <person name="Read B."/>
            <person name="Rensing S.A."/>
            <person name="Ritter A."/>
            <person name="Rousvoal S."/>
            <person name="Samanta M."/>
            <person name="Samson G."/>
            <person name="Schroeder D.C."/>
            <person name="Segurens B."/>
            <person name="Strittmatter M."/>
            <person name="Tonon T."/>
            <person name="Tregear J.W."/>
            <person name="Valentin K."/>
            <person name="von Dassow P."/>
            <person name="Yamagishi T."/>
            <person name="Van de Peer Y."/>
            <person name="Wincker P."/>
        </authorList>
    </citation>
    <scope>NUCLEOTIDE SEQUENCE [LARGE SCALE GENOMIC DNA]</scope>
    <source>
        <strain evidence="3">Ec32 / CCAP1310/4</strain>
    </source>
</reference>
<keyword evidence="3" id="KW-1185">Reference proteome</keyword>
<evidence type="ECO:0000313" key="3">
    <source>
        <dbReference type="Proteomes" id="UP000002630"/>
    </source>
</evidence>
<proteinExistence type="predicted"/>
<sequence>MIIIAALAVSAFSVSSPSHEVPSSTAPGRNDSFVDKVFLFATTVGIGDASPTPPLSRLPSAEEGPDDYPLTIIPPLWRLDDAAAGAAEEQQRPRENWLKSIVATIMVAVRFLIGPNGQRASQGCRGDDDNDDNHAPAQRATWRERAAAAARRFLRSARNKINNAKDRLLAMFDISVARRTARLLDLARKISVQDMPRRAGFRRQGSDELFEVDRSRLGVSDAVAAAVKEICTKLAAAFPVIGYNQGFDAACKAIFICVGGNLGAAAAVFTKWAVPLAWMMMNPYRDGQLGINTAMRYTWSVIKMHAGPVSGWLSRDPIVGCDEDNDMADTILAHIFMEPLSTFCSRLGLPQCVINDIVEETMRAGLHGPAVTIFVVMSLLCLAEKQGAEDADVVVMVKIPLMAAASSVKSFKDILEHAPVSLEHFLTGYRAAMVGVPACDGWVEPV</sequence>
<name>D8LLW2_ECTSI</name>
<evidence type="ECO:0000313" key="2">
    <source>
        <dbReference type="EMBL" id="CBN77176.1"/>
    </source>
</evidence>
<dbReference type="AlphaFoldDB" id="D8LLW2"/>
<dbReference type="OrthoDB" id="212988at2759"/>
<dbReference type="InParanoid" id="D8LLW2"/>